<evidence type="ECO:0000313" key="2">
    <source>
        <dbReference type="EMBL" id="KAH3775937.1"/>
    </source>
</evidence>
<evidence type="ECO:0000313" key="3">
    <source>
        <dbReference type="Proteomes" id="UP000828390"/>
    </source>
</evidence>
<reference evidence="2" key="2">
    <citation type="submission" date="2020-11" db="EMBL/GenBank/DDBJ databases">
        <authorList>
            <person name="McCartney M.A."/>
            <person name="Auch B."/>
            <person name="Kono T."/>
            <person name="Mallez S."/>
            <person name="Becker A."/>
            <person name="Gohl D.M."/>
            <person name="Silverstein K.A.T."/>
            <person name="Koren S."/>
            <person name="Bechman K.B."/>
            <person name="Herman A."/>
            <person name="Abrahante J.E."/>
            <person name="Garbe J."/>
        </authorList>
    </citation>
    <scope>NUCLEOTIDE SEQUENCE</scope>
    <source>
        <strain evidence="2">Duluth1</strain>
        <tissue evidence="2">Whole animal</tissue>
    </source>
</reference>
<dbReference type="AlphaFoldDB" id="A0A9D4ED42"/>
<feature type="region of interest" description="Disordered" evidence="1">
    <location>
        <begin position="823"/>
        <end position="843"/>
    </location>
</feature>
<protein>
    <submittedName>
        <fullName evidence="2">Uncharacterized protein</fullName>
    </submittedName>
</protein>
<dbReference type="Proteomes" id="UP000828390">
    <property type="component" value="Unassembled WGS sequence"/>
</dbReference>
<gene>
    <name evidence="2" type="ORF">DPMN_177347</name>
</gene>
<organism evidence="2 3">
    <name type="scientific">Dreissena polymorpha</name>
    <name type="common">Zebra mussel</name>
    <name type="synonym">Mytilus polymorpha</name>
    <dbReference type="NCBI Taxonomy" id="45954"/>
    <lineage>
        <taxon>Eukaryota</taxon>
        <taxon>Metazoa</taxon>
        <taxon>Spiralia</taxon>
        <taxon>Lophotrochozoa</taxon>
        <taxon>Mollusca</taxon>
        <taxon>Bivalvia</taxon>
        <taxon>Autobranchia</taxon>
        <taxon>Heteroconchia</taxon>
        <taxon>Euheterodonta</taxon>
        <taxon>Imparidentia</taxon>
        <taxon>Neoheterodontei</taxon>
        <taxon>Myida</taxon>
        <taxon>Dreissenoidea</taxon>
        <taxon>Dreissenidae</taxon>
        <taxon>Dreissena</taxon>
    </lineage>
</organism>
<feature type="compositionally biased region" description="Polar residues" evidence="1">
    <location>
        <begin position="834"/>
        <end position="843"/>
    </location>
</feature>
<feature type="region of interest" description="Disordered" evidence="1">
    <location>
        <begin position="664"/>
        <end position="712"/>
    </location>
</feature>
<dbReference type="OrthoDB" id="10673978at2759"/>
<reference evidence="2" key="1">
    <citation type="journal article" date="2019" name="bioRxiv">
        <title>The Genome of the Zebra Mussel, Dreissena polymorpha: A Resource for Invasive Species Research.</title>
        <authorList>
            <person name="McCartney M.A."/>
            <person name="Auch B."/>
            <person name="Kono T."/>
            <person name="Mallez S."/>
            <person name="Zhang Y."/>
            <person name="Obille A."/>
            <person name="Becker A."/>
            <person name="Abrahante J.E."/>
            <person name="Garbe J."/>
            <person name="Badalamenti J.P."/>
            <person name="Herman A."/>
            <person name="Mangelson H."/>
            <person name="Liachko I."/>
            <person name="Sullivan S."/>
            <person name="Sone E.D."/>
            <person name="Koren S."/>
            <person name="Silverstein K.A.T."/>
            <person name="Beckman K.B."/>
            <person name="Gohl D.M."/>
        </authorList>
    </citation>
    <scope>NUCLEOTIDE SEQUENCE</scope>
    <source>
        <strain evidence="2">Duluth1</strain>
        <tissue evidence="2">Whole animal</tissue>
    </source>
</reference>
<accession>A0A9D4ED42</accession>
<dbReference type="EMBL" id="JAIWYP010000009">
    <property type="protein sequence ID" value="KAH3775937.1"/>
    <property type="molecule type" value="Genomic_DNA"/>
</dbReference>
<sequence length="1278" mass="142597">MGNNNSVPAEKEEPAISFLRQRFGNKGGNADKLLVTLIAEEFGDVSGSRSPRSVSEKAQNIARRLRRKLLSRNEEDAPTDHVQSSASCISYIDMETEANDIMDAPVTQKTTDKFLQLRRLHNQPMNEPFGAIVELCPKSQNVQNPKTETETQLKDDNDFSLNNSLIAKYDANQTVLISERESGTSNDDVKSVCTANEANEERCLNEGISSDGTVIGDSVQCTSFAKVPDMCCDKKVVSNSECVHQKDIQENDKISDTEDACKEVHGRTDAKQYDAMVQIRQTSFKYKMYVDQMKATAVKGDVCDVASKSVSEEASMSDMNVIRKVQLPKNNVVFSSNMVGPRKNDTPRVTETCSSLTNEGNAVETPRSQLEAFKVVPEKKYGGIEHMMQIKLENDIRMKRMKMITANRLMSESACGRKSLDKFDTNVVRNVQLSRQGNDYSSNMISPKTFPCHRSELANRKGDFGTNMHAFTFGYLSALSENAISRYKVNPVNRSMSDGQLMCSMQDNHNKHEEANQSFVIGNLKHAIQDNSNDCAVFEGHKQGIAQESLPASQFGDHEVHAVSYIPASKDDTLKNVPDGNADEIDDDITQTTATESCKQTAISQNPLTSENVDVINIIPAKRYGSLEHMKQIKMENAIKMKRLKNITASGAVNGNVAPKFGRFAMPDSSLPEQTGQSRRDDESGYDKKAAENHDCGSTSFTDVSDKHVSGNNDCEPVCSIPHSEDVHGTASKVTMITVQPTANSSCKPPLISQRPPSDINMDVAHIIPAKKYGGLEHMKKIKMENAIKLKRLKSVQTSSYGQRYLGTSLRSISNIHTSEMQDYDETNERHESPQSGTLTGQKLQTWHTPDKEFSYSEKQVDEKPIEYGSVALFQKIKKDNVDRLRRMKGVHKRADTWKSTERSCSDLDPDKEKEYGSVAHFRMVQRKNAARNRKMNAITSKLDTWTEPNPGSEYSTLRQNNCTALQDPRKFGSVAHFQKAKQQNARRTSRLKQATSKLNTWQPRSTMAALVATPREMSMSKHFGQRESLTMSVKKATSKIDTGLVKASKSAGGQVTSWSRHVKDVRSPNPNIMKTTAVVSNPKLSNAIRSCIHFNPKQESNETKSSLVSQISDEPAVASRQAQMLSAQNLGNNGIALSDREYECIQHKLQHKLRHSDNKIRFPCTEADVDARLKELLRLLRVSIFAQIARTSRCDGSDGDRGFYVSPCDSFLADEAAMELEYEMEQRALIAGNDLVNFVSKPRPTINKRGAPPTKIPRPVFNVLEKIMQSRARVNFF</sequence>
<evidence type="ECO:0000256" key="1">
    <source>
        <dbReference type="SAM" id="MobiDB-lite"/>
    </source>
</evidence>
<keyword evidence="3" id="KW-1185">Reference proteome</keyword>
<name>A0A9D4ED42_DREPO</name>
<comment type="caution">
    <text evidence="2">The sequence shown here is derived from an EMBL/GenBank/DDBJ whole genome shotgun (WGS) entry which is preliminary data.</text>
</comment>
<proteinExistence type="predicted"/>
<feature type="compositionally biased region" description="Basic and acidic residues" evidence="1">
    <location>
        <begin position="678"/>
        <end position="695"/>
    </location>
</feature>